<dbReference type="Gene3D" id="3.40.1810.10">
    <property type="entry name" value="Transcription factor, MADS-box"/>
    <property type="match status" value="1"/>
</dbReference>
<keyword evidence="3" id="KW-0238">DNA-binding</keyword>
<dbReference type="GO" id="GO:0003677">
    <property type="term" value="F:DNA binding"/>
    <property type="evidence" value="ECO:0007669"/>
    <property type="project" value="UniProtKB-KW"/>
</dbReference>
<gene>
    <name evidence="7" type="ORF">KI387_010676</name>
</gene>
<comment type="subcellular location">
    <subcellularLocation>
        <location evidence="1">Nucleus</location>
    </subcellularLocation>
</comment>
<dbReference type="AlphaFoldDB" id="A0AA38FL87"/>
<reference evidence="7 8" key="1">
    <citation type="journal article" date="2021" name="Nat. Plants">
        <title>The Taxus genome provides insights into paclitaxel biosynthesis.</title>
        <authorList>
            <person name="Xiong X."/>
            <person name="Gou J."/>
            <person name="Liao Q."/>
            <person name="Li Y."/>
            <person name="Zhou Q."/>
            <person name="Bi G."/>
            <person name="Li C."/>
            <person name="Du R."/>
            <person name="Wang X."/>
            <person name="Sun T."/>
            <person name="Guo L."/>
            <person name="Liang H."/>
            <person name="Lu P."/>
            <person name="Wu Y."/>
            <person name="Zhang Z."/>
            <person name="Ro D.K."/>
            <person name="Shang Y."/>
            <person name="Huang S."/>
            <person name="Yan J."/>
        </authorList>
    </citation>
    <scope>NUCLEOTIDE SEQUENCE [LARGE SCALE GENOMIC DNA]</scope>
    <source>
        <strain evidence="7">Ta-2019</strain>
    </source>
</reference>
<accession>A0AA38FL87</accession>
<dbReference type="Pfam" id="PF00319">
    <property type="entry name" value="SRF-TF"/>
    <property type="match status" value="1"/>
</dbReference>
<evidence type="ECO:0000256" key="3">
    <source>
        <dbReference type="ARBA" id="ARBA00023125"/>
    </source>
</evidence>
<keyword evidence="8" id="KW-1185">Reference proteome</keyword>
<feature type="domain" description="MADS-box" evidence="6">
    <location>
        <begin position="1"/>
        <end position="61"/>
    </location>
</feature>
<evidence type="ECO:0000256" key="5">
    <source>
        <dbReference type="ARBA" id="ARBA00023242"/>
    </source>
</evidence>
<dbReference type="EMBL" id="JAHRHJ020000008">
    <property type="protein sequence ID" value="KAH9306272.1"/>
    <property type="molecule type" value="Genomic_DNA"/>
</dbReference>
<organism evidence="7 8">
    <name type="scientific">Taxus chinensis</name>
    <name type="common">Chinese yew</name>
    <name type="synonym">Taxus wallichiana var. chinensis</name>
    <dbReference type="NCBI Taxonomy" id="29808"/>
    <lineage>
        <taxon>Eukaryota</taxon>
        <taxon>Viridiplantae</taxon>
        <taxon>Streptophyta</taxon>
        <taxon>Embryophyta</taxon>
        <taxon>Tracheophyta</taxon>
        <taxon>Spermatophyta</taxon>
        <taxon>Pinopsida</taxon>
        <taxon>Pinidae</taxon>
        <taxon>Conifers II</taxon>
        <taxon>Cupressales</taxon>
        <taxon>Taxaceae</taxon>
        <taxon>Taxus</taxon>
    </lineage>
</organism>
<evidence type="ECO:0000256" key="4">
    <source>
        <dbReference type="ARBA" id="ARBA00023163"/>
    </source>
</evidence>
<dbReference type="PRINTS" id="PR00404">
    <property type="entry name" value="MADSDOMAIN"/>
</dbReference>
<dbReference type="SUPFAM" id="SSF55455">
    <property type="entry name" value="SRF-like"/>
    <property type="match status" value="1"/>
</dbReference>
<sequence>MGRKALDIEYIPDSRKRKYHFDKRIATVFKKAYEISKICRVGICLGVEAEDGTLHFYRNNDIPDTDASLFSERSPAHKINLYNPISNKFEVPGSLCTDADAEHEMKVDSLISELQKEIAPKGAEEEEGAFEFQNPTTYDCSSAGVAESGGHDDVYGQIQDNSIYLQPDEGLFEDRMTTFKPLRDEVNHEGSSLFHWEESFYDHIG</sequence>
<keyword evidence="5" id="KW-0539">Nucleus</keyword>
<keyword evidence="2" id="KW-0805">Transcription regulation</keyword>
<evidence type="ECO:0000256" key="2">
    <source>
        <dbReference type="ARBA" id="ARBA00023015"/>
    </source>
</evidence>
<evidence type="ECO:0000313" key="8">
    <source>
        <dbReference type="Proteomes" id="UP000824469"/>
    </source>
</evidence>
<dbReference type="Proteomes" id="UP000824469">
    <property type="component" value="Unassembled WGS sequence"/>
</dbReference>
<keyword evidence="4" id="KW-0804">Transcription</keyword>
<name>A0AA38FL87_TAXCH</name>
<dbReference type="GO" id="GO:0005634">
    <property type="term" value="C:nucleus"/>
    <property type="evidence" value="ECO:0007669"/>
    <property type="project" value="UniProtKB-SubCell"/>
</dbReference>
<comment type="caution">
    <text evidence="7">The sequence shown here is derived from an EMBL/GenBank/DDBJ whole genome shotgun (WGS) entry which is preliminary data.</text>
</comment>
<evidence type="ECO:0000313" key="7">
    <source>
        <dbReference type="EMBL" id="KAH9306272.1"/>
    </source>
</evidence>
<dbReference type="PROSITE" id="PS50066">
    <property type="entry name" value="MADS_BOX_2"/>
    <property type="match status" value="1"/>
</dbReference>
<dbReference type="InterPro" id="IPR002100">
    <property type="entry name" value="TF_MADSbox"/>
</dbReference>
<dbReference type="InterPro" id="IPR036879">
    <property type="entry name" value="TF_MADSbox_sf"/>
</dbReference>
<dbReference type="GO" id="GO:0046983">
    <property type="term" value="F:protein dimerization activity"/>
    <property type="evidence" value="ECO:0007669"/>
    <property type="project" value="InterPro"/>
</dbReference>
<dbReference type="SMART" id="SM00432">
    <property type="entry name" value="MADS"/>
    <property type="match status" value="1"/>
</dbReference>
<protein>
    <recommendedName>
        <fullName evidence="6">MADS-box domain-containing protein</fullName>
    </recommendedName>
</protein>
<evidence type="ECO:0000256" key="1">
    <source>
        <dbReference type="ARBA" id="ARBA00004123"/>
    </source>
</evidence>
<evidence type="ECO:0000259" key="6">
    <source>
        <dbReference type="PROSITE" id="PS50066"/>
    </source>
</evidence>
<proteinExistence type="predicted"/>